<protein>
    <submittedName>
        <fullName evidence="1">Uncharacterized protein</fullName>
    </submittedName>
</protein>
<gene>
    <name evidence="1" type="ORF">A8L45_15170</name>
</gene>
<evidence type="ECO:0000313" key="1">
    <source>
        <dbReference type="EMBL" id="ODA31830.1"/>
    </source>
</evidence>
<dbReference type="OrthoDB" id="3422944at2"/>
<sequence>MYKAKARAGYLPELDNRSPFQSNFDSAVKASIQYLEAYLGDNLHSLYLSGDIALRCVEGEKAVMKLTAVVHQELSTQEFVGLNTVRNKYCRAYPQITQLHIECIPHNRIVDLSNIFRWGFFLKHCAVCVAGKNLAEGFGHFEVSWEVAKAMNNSLCSQLSILRRKVAQSTKWGQQLDAASEAAELLIRAAFGLVAHKEKVWEHALKGCSVRFLKHYPDKSTEMERLFFLVERKRVAKRAVVTLIDDLGDWIRSEYKKIDNRIG</sequence>
<dbReference type="EMBL" id="LYBM01000029">
    <property type="protein sequence ID" value="ODA31830.1"/>
    <property type="molecule type" value="Genomic_DNA"/>
</dbReference>
<organism evidence="1 2">
    <name type="scientific">Veronia pacifica</name>
    <dbReference type="NCBI Taxonomy" id="1080227"/>
    <lineage>
        <taxon>Bacteria</taxon>
        <taxon>Pseudomonadati</taxon>
        <taxon>Pseudomonadota</taxon>
        <taxon>Gammaproteobacteria</taxon>
        <taxon>Vibrionales</taxon>
        <taxon>Vibrionaceae</taxon>
        <taxon>Veronia</taxon>
    </lineage>
</organism>
<dbReference type="AlphaFoldDB" id="A0A1C3EF35"/>
<dbReference type="STRING" id="1080227.A8L45_15170"/>
<proteinExistence type="predicted"/>
<accession>A0A1C3EF35</accession>
<evidence type="ECO:0000313" key="2">
    <source>
        <dbReference type="Proteomes" id="UP000094936"/>
    </source>
</evidence>
<dbReference type="RefSeq" id="WP_068903750.1">
    <property type="nucleotide sequence ID" value="NZ_JBHUIF010000004.1"/>
</dbReference>
<reference evidence="1 2" key="1">
    <citation type="submission" date="2016-05" db="EMBL/GenBank/DDBJ databases">
        <title>Genomic Taxonomy of the Vibrionaceae.</title>
        <authorList>
            <person name="Gomez-Gil B."/>
            <person name="Enciso-Ibarra J."/>
        </authorList>
    </citation>
    <scope>NUCLEOTIDE SEQUENCE [LARGE SCALE GENOMIC DNA]</scope>
    <source>
        <strain evidence="1 2">CAIM 1920</strain>
    </source>
</reference>
<keyword evidence="2" id="KW-1185">Reference proteome</keyword>
<dbReference type="Proteomes" id="UP000094936">
    <property type="component" value="Unassembled WGS sequence"/>
</dbReference>
<name>A0A1C3EF35_9GAMM</name>
<comment type="caution">
    <text evidence="1">The sequence shown here is derived from an EMBL/GenBank/DDBJ whole genome shotgun (WGS) entry which is preliminary data.</text>
</comment>